<feature type="coiled-coil region" evidence="1">
    <location>
        <begin position="70"/>
        <end position="97"/>
    </location>
</feature>
<evidence type="ECO:0000256" key="1">
    <source>
        <dbReference type="SAM" id="Coils"/>
    </source>
</evidence>
<dbReference type="GO" id="GO:0004842">
    <property type="term" value="F:ubiquitin-protein transferase activity"/>
    <property type="evidence" value="ECO:0007669"/>
    <property type="project" value="InterPro"/>
</dbReference>
<dbReference type="SUPFAM" id="SSF57850">
    <property type="entry name" value="RING/U-box"/>
    <property type="match status" value="1"/>
</dbReference>
<dbReference type="InterPro" id="IPR013083">
    <property type="entry name" value="Znf_RING/FYVE/PHD"/>
</dbReference>
<organism evidence="3 4">
    <name type="scientific">Euplotes crassus</name>
    <dbReference type="NCBI Taxonomy" id="5936"/>
    <lineage>
        <taxon>Eukaryota</taxon>
        <taxon>Sar</taxon>
        <taxon>Alveolata</taxon>
        <taxon>Ciliophora</taxon>
        <taxon>Intramacronucleata</taxon>
        <taxon>Spirotrichea</taxon>
        <taxon>Hypotrichia</taxon>
        <taxon>Euplotida</taxon>
        <taxon>Euplotidae</taxon>
        <taxon>Moneuplotes</taxon>
    </lineage>
</organism>
<dbReference type="Pfam" id="PF04564">
    <property type="entry name" value="U-box"/>
    <property type="match status" value="1"/>
</dbReference>
<evidence type="ECO:0000313" key="4">
    <source>
        <dbReference type="Proteomes" id="UP001295684"/>
    </source>
</evidence>
<evidence type="ECO:0000259" key="2">
    <source>
        <dbReference type="Pfam" id="PF04564"/>
    </source>
</evidence>
<proteinExistence type="predicted"/>
<keyword evidence="4" id="KW-1185">Reference proteome</keyword>
<dbReference type="EMBL" id="CAMPGE010018639">
    <property type="protein sequence ID" value="CAI2377038.1"/>
    <property type="molecule type" value="Genomic_DNA"/>
</dbReference>
<sequence length="256" mass="30973">MGKRGRKIRQQRKYRVKEHEERKIALTEQEVMKKKAIKKEMMLKIRQKKNNYTKWLIDTTTEEIMSGGRFDKSKIRERQIEAKLSQLTEELAQTNSQVLLNEDRMNFYMKYDPSKIEKVLGKMQKEEYSFDEEIRKFKFEMKDTIEQINEIIRKEEELSRLITIPEYKEYKQLLSELQNLIQCPIFYSRFTDPQLAPSGMIYDGASIDQLLYRYYKDPFTRARFEENIKREHYLSRDVLCLLQNYAETKNIGLDKL</sequence>
<reference evidence="3" key="1">
    <citation type="submission" date="2023-07" db="EMBL/GenBank/DDBJ databases">
        <authorList>
            <consortium name="AG Swart"/>
            <person name="Singh M."/>
            <person name="Singh A."/>
            <person name="Seah K."/>
            <person name="Emmerich C."/>
        </authorList>
    </citation>
    <scope>NUCLEOTIDE SEQUENCE</scope>
    <source>
        <strain evidence="3">DP1</strain>
    </source>
</reference>
<protein>
    <recommendedName>
        <fullName evidence="2">U-box domain-containing protein</fullName>
    </recommendedName>
</protein>
<gene>
    <name evidence="3" type="ORF">ECRASSUSDP1_LOCUS18419</name>
</gene>
<comment type="caution">
    <text evidence="3">The sequence shown here is derived from an EMBL/GenBank/DDBJ whole genome shotgun (WGS) entry which is preliminary data.</text>
</comment>
<dbReference type="InterPro" id="IPR003613">
    <property type="entry name" value="Ubox_domain"/>
</dbReference>
<dbReference type="Proteomes" id="UP001295684">
    <property type="component" value="Unassembled WGS sequence"/>
</dbReference>
<dbReference type="GO" id="GO:0016567">
    <property type="term" value="P:protein ubiquitination"/>
    <property type="evidence" value="ECO:0007669"/>
    <property type="project" value="InterPro"/>
</dbReference>
<keyword evidence="1" id="KW-0175">Coiled coil</keyword>
<accession>A0AAD1XQ37</accession>
<dbReference type="AlphaFoldDB" id="A0AAD1XQ37"/>
<dbReference type="Gene3D" id="3.30.40.10">
    <property type="entry name" value="Zinc/RING finger domain, C3HC4 (zinc finger)"/>
    <property type="match status" value="1"/>
</dbReference>
<name>A0AAD1XQ37_EUPCR</name>
<evidence type="ECO:0000313" key="3">
    <source>
        <dbReference type="EMBL" id="CAI2377038.1"/>
    </source>
</evidence>
<feature type="domain" description="U-box" evidence="2">
    <location>
        <begin position="182"/>
        <end position="226"/>
    </location>
</feature>